<dbReference type="InterPro" id="IPR054483">
    <property type="entry name" value="DC1-like_CT"/>
</dbReference>
<dbReference type="InterPro" id="IPR053192">
    <property type="entry name" value="Vacuole_Formation_Reg"/>
</dbReference>
<dbReference type="Proteomes" id="UP000694251">
    <property type="component" value="Chromosome 10"/>
</dbReference>
<feature type="domain" description="DC1" evidence="2">
    <location>
        <begin position="270"/>
        <end position="320"/>
    </location>
</feature>
<dbReference type="EMBL" id="JAEFBJ010000010">
    <property type="protein sequence ID" value="KAG7564012.1"/>
    <property type="molecule type" value="Genomic_DNA"/>
</dbReference>
<evidence type="ECO:0000259" key="2">
    <source>
        <dbReference type="Pfam" id="PF03107"/>
    </source>
</evidence>
<dbReference type="PANTHER" id="PTHR32410:SF153">
    <property type="entry name" value="CHP-RICH ZINC FINGER PROTEIN-LIKE-RELATED"/>
    <property type="match status" value="1"/>
</dbReference>
<evidence type="ECO:0000256" key="1">
    <source>
        <dbReference type="ARBA" id="ARBA00022737"/>
    </source>
</evidence>
<feature type="domain" description="DC1" evidence="2">
    <location>
        <begin position="14"/>
        <end position="55"/>
    </location>
</feature>
<dbReference type="OrthoDB" id="1035869at2759"/>
<dbReference type="Pfam" id="PF22926">
    <property type="entry name" value="C1-like_CT"/>
    <property type="match status" value="1"/>
</dbReference>
<reference evidence="4 5" key="1">
    <citation type="submission" date="2020-12" db="EMBL/GenBank/DDBJ databases">
        <title>Concerted genomic and epigenomic changes stabilize Arabidopsis allopolyploids.</title>
        <authorList>
            <person name="Chen Z."/>
        </authorList>
    </citation>
    <scope>NUCLEOTIDE SEQUENCE [LARGE SCALE GENOMIC DNA]</scope>
    <source>
        <strain evidence="4">As9502</strain>
        <tissue evidence="4">Leaf</tissue>
    </source>
</reference>
<feature type="domain" description="DC1-like C-terminal" evidence="3">
    <location>
        <begin position="340"/>
        <end position="380"/>
    </location>
</feature>
<comment type="caution">
    <text evidence="4">The sequence shown here is derived from an EMBL/GenBank/DDBJ whole genome shotgun (WGS) entry which is preliminary data.</text>
</comment>
<dbReference type="Pfam" id="PF03107">
    <property type="entry name" value="C1_2"/>
    <property type="match status" value="4"/>
</dbReference>
<keyword evidence="1" id="KW-0677">Repeat</keyword>
<proteinExistence type="predicted"/>
<organism evidence="4 5">
    <name type="scientific">Arabidopsis suecica</name>
    <name type="common">Swedish thale-cress</name>
    <name type="synonym">Cardaminopsis suecica</name>
    <dbReference type="NCBI Taxonomy" id="45249"/>
    <lineage>
        <taxon>Eukaryota</taxon>
        <taxon>Viridiplantae</taxon>
        <taxon>Streptophyta</taxon>
        <taxon>Embryophyta</taxon>
        <taxon>Tracheophyta</taxon>
        <taxon>Spermatophyta</taxon>
        <taxon>Magnoliopsida</taxon>
        <taxon>eudicotyledons</taxon>
        <taxon>Gunneridae</taxon>
        <taxon>Pentapetalae</taxon>
        <taxon>rosids</taxon>
        <taxon>malvids</taxon>
        <taxon>Brassicales</taxon>
        <taxon>Brassicaceae</taxon>
        <taxon>Camelineae</taxon>
        <taxon>Arabidopsis</taxon>
    </lineage>
</organism>
<gene>
    <name evidence="4" type="ORF">ISN44_As10g007670</name>
</gene>
<feature type="domain" description="DC1" evidence="2">
    <location>
        <begin position="92"/>
        <end position="139"/>
    </location>
</feature>
<dbReference type="PANTHER" id="PTHR32410">
    <property type="entry name" value="CYSTEINE/HISTIDINE-RICH C1 DOMAIN FAMILY PROTEIN"/>
    <property type="match status" value="1"/>
</dbReference>
<evidence type="ECO:0000313" key="5">
    <source>
        <dbReference type="Proteomes" id="UP000694251"/>
    </source>
</evidence>
<name>A0A8T1ZT50_ARASU</name>
<evidence type="ECO:0000259" key="3">
    <source>
        <dbReference type="Pfam" id="PF22926"/>
    </source>
</evidence>
<dbReference type="AlphaFoldDB" id="A0A8T1ZT50"/>
<feature type="domain" description="DC1" evidence="2">
    <location>
        <begin position="152"/>
        <end position="200"/>
    </location>
</feature>
<keyword evidence="5" id="KW-1185">Reference proteome</keyword>
<evidence type="ECO:0000313" key="4">
    <source>
        <dbReference type="EMBL" id="KAG7564012.1"/>
    </source>
</evidence>
<accession>A0A8T1ZT50</accession>
<sequence length="396" mass="45443">MSSKYLDITIVSLFTPSFVQGNWFCGVCRRKIDNDYGSYSCIKEGCSYVAHSKCATQSNVWDGVDLEGEPEEVEDEEVEPFVTISDGIIQHFSHQHHHLRLDDNTDRDYDENKMCQACIMPVYIGNFYSCMQCDFILHEEYAKLFRKIHHPIHSHLLTLVGGYDGVMDYHKDTCSACPWVCKAGFFYECSKEGCRFMLHVKFATISEPLVHPSHLYPLFLTSKPGEKQRSCSVCKELGHHSRNETFNCIECDYFALCFKCDTLPHKVRYKHDKHMLTLSYGDDTSTTTYWCEVCEGKINPRERFYMCDEYCCVTLHIQCMLGVDLSLKPGILLSDGANHIDVLSNNHHMSRPICSVCKKRCPHKVALQCSGLISCSKSCIDAKELSWVAEFCKMEF</sequence>
<protein>
    <submittedName>
        <fullName evidence="4">DC1</fullName>
    </submittedName>
</protein>
<dbReference type="InterPro" id="IPR004146">
    <property type="entry name" value="DC1"/>
</dbReference>